<dbReference type="KEGG" id="epa:110243866"/>
<accession>A0A913YMK7</accession>
<evidence type="ECO:0000256" key="1">
    <source>
        <dbReference type="SAM" id="Coils"/>
    </source>
</evidence>
<feature type="coiled-coil region" evidence="1">
    <location>
        <begin position="118"/>
        <end position="181"/>
    </location>
</feature>
<reference evidence="2" key="1">
    <citation type="submission" date="2022-11" db="UniProtKB">
        <authorList>
            <consortium name="EnsemblMetazoa"/>
        </authorList>
    </citation>
    <scope>IDENTIFICATION</scope>
</reference>
<dbReference type="EnsemblMetazoa" id="XM_028660467.1">
    <property type="protein sequence ID" value="XP_028516268.1"/>
    <property type="gene ID" value="LOC110243866"/>
</dbReference>
<proteinExistence type="predicted"/>
<evidence type="ECO:0000313" key="2">
    <source>
        <dbReference type="EnsemblMetazoa" id="XP_028516268.1"/>
    </source>
</evidence>
<evidence type="ECO:0000313" key="3">
    <source>
        <dbReference type="Proteomes" id="UP000887567"/>
    </source>
</evidence>
<name>A0A913YMK7_EXADI</name>
<dbReference type="AlphaFoldDB" id="A0A913YMK7"/>
<keyword evidence="1" id="KW-0175">Coiled coil</keyword>
<keyword evidence="3" id="KW-1185">Reference proteome</keyword>
<organism evidence="2 3">
    <name type="scientific">Exaiptasia diaphana</name>
    <name type="common">Tropical sea anemone</name>
    <name type="synonym">Aiptasia pulchella</name>
    <dbReference type="NCBI Taxonomy" id="2652724"/>
    <lineage>
        <taxon>Eukaryota</taxon>
        <taxon>Metazoa</taxon>
        <taxon>Cnidaria</taxon>
        <taxon>Anthozoa</taxon>
        <taxon>Hexacorallia</taxon>
        <taxon>Actiniaria</taxon>
        <taxon>Aiptasiidae</taxon>
        <taxon>Exaiptasia</taxon>
    </lineage>
</organism>
<sequence length="488" mass="56463">MSALKELWSCYKDGSLQENIRKVLNDIKEVREVFNGQEIDVEVTIDEDEYRDACWDAVLLQMADRYKPTEESSSVGRAHRHSSCDMDLPRVSMTELAWSDWINVKEIYNKSSTESSKRRKAEKKVAELARELHILENEKQPLVSERIVQLQSELQRIQHEREEVNRENVSLKNKLDEVASEPLAEQELLSNQLDPLWENKPEELLEVFQHLKKLPWHKLDNASKMNLTSCIETMMSLVSERLVNHPDLNTDVLIQVMQENSKVLQELPWYNLDNASKMNLTSCIITIMTWIAEQLANHPDLSTDVLIQVMQENTKVLEKLRWHQLDDGSKMELISNIETMTTWVAEQLVNHTDLSTDALIQVMQENTKVLEKLPWGYLNGDSRMKLISLIETMTTWVAEQLVKHPDLSTDALIQVMQENTKVLEKLPWGYLNGDSRMKLISLIETMTTWVAEQLVKHPDLSTDALIQVMQENTKVLEKLPSENIDNGI</sequence>
<dbReference type="Proteomes" id="UP000887567">
    <property type="component" value="Unplaced"/>
</dbReference>
<protein>
    <submittedName>
        <fullName evidence="2">Uncharacterized protein</fullName>
    </submittedName>
</protein>